<evidence type="ECO:0000313" key="1">
    <source>
        <dbReference type="EMBL" id="STR02393.1"/>
    </source>
</evidence>
<name>A0A377R253_9NEIS</name>
<organism evidence="1 2">
    <name type="scientific">Kingella potus</name>
    <dbReference type="NCBI Taxonomy" id="265175"/>
    <lineage>
        <taxon>Bacteria</taxon>
        <taxon>Pseudomonadati</taxon>
        <taxon>Pseudomonadota</taxon>
        <taxon>Betaproteobacteria</taxon>
        <taxon>Neisseriales</taxon>
        <taxon>Neisseriaceae</taxon>
        <taxon>Kingella</taxon>
    </lineage>
</organism>
<sequence>MQLKRKDTGEILALPDDMQWQDEMEWSAVAQAAPQRTLSGGLVIQQGVKQNGRPVTLSGDWAWHRRADLLRLRGWSDTAGLIMTLTLPDGRSFDTCLPSARQAVRQGGGGGLPHPRTDDTPYLATINLMTV</sequence>
<protein>
    <submittedName>
        <fullName evidence="1">Uncharacterized protein</fullName>
    </submittedName>
</protein>
<dbReference type="Proteomes" id="UP000254293">
    <property type="component" value="Unassembled WGS sequence"/>
</dbReference>
<proteinExistence type="predicted"/>
<dbReference type="EMBL" id="UGJJ01000002">
    <property type="protein sequence ID" value="STR02393.1"/>
    <property type="molecule type" value="Genomic_DNA"/>
</dbReference>
<gene>
    <name evidence="1" type="ORF">NCTC13336_01259</name>
</gene>
<reference evidence="1 2" key="1">
    <citation type="submission" date="2018-06" db="EMBL/GenBank/DDBJ databases">
        <authorList>
            <consortium name="Pathogen Informatics"/>
            <person name="Doyle S."/>
        </authorList>
    </citation>
    <scope>NUCLEOTIDE SEQUENCE [LARGE SCALE GENOMIC DNA]</scope>
    <source>
        <strain evidence="1 2">NCTC13336</strain>
    </source>
</reference>
<accession>A0A377R253</accession>
<dbReference type="RefSeq" id="WP_245944085.1">
    <property type="nucleotide sequence ID" value="NZ_UGJJ01000002.1"/>
</dbReference>
<keyword evidence="2" id="KW-1185">Reference proteome</keyword>
<dbReference type="AlphaFoldDB" id="A0A377R253"/>
<evidence type="ECO:0000313" key="2">
    <source>
        <dbReference type="Proteomes" id="UP000254293"/>
    </source>
</evidence>